<feature type="domain" description="HTH iclR-type" evidence="6">
    <location>
        <begin position="8"/>
        <end position="68"/>
    </location>
</feature>
<dbReference type="eggNOG" id="COG1414">
    <property type="taxonomic scope" value="Bacteria"/>
</dbReference>
<evidence type="ECO:0000256" key="3">
    <source>
        <dbReference type="ARBA" id="ARBA00023163"/>
    </source>
</evidence>
<proteinExistence type="predicted"/>
<dbReference type="EMBL" id="CP104450">
    <property type="protein sequence ID" value="UXE39938.1"/>
    <property type="molecule type" value="Genomic_DNA"/>
</dbReference>
<evidence type="ECO:0000313" key="9">
    <source>
        <dbReference type="EMBL" id="WWC13407.1"/>
    </source>
</evidence>
<dbReference type="Pfam" id="PF09339">
    <property type="entry name" value="HTH_IclR"/>
    <property type="match status" value="1"/>
</dbReference>
<evidence type="ECO:0000256" key="1">
    <source>
        <dbReference type="ARBA" id="ARBA00023015"/>
    </source>
</evidence>
<evidence type="ECO:0000313" key="10">
    <source>
        <dbReference type="Proteomes" id="UP001064206"/>
    </source>
</evidence>
<dbReference type="InterPro" id="IPR036388">
    <property type="entry name" value="WH-like_DNA-bd_sf"/>
</dbReference>
<evidence type="ECO:0000259" key="7">
    <source>
        <dbReference type="PROSITE" id="PS51078"/>
    </source>
</evidence>
<dbReference type="InterPro" id="IPR029016">
    <property type="entry name" value="GAF-like_dom_sf"/>
</dbReference>
<reference evidence="9 11" key="2">
    <citation type="submission" date="2024-02" db="EMBL/GenBank/DDBJ databases">
        <title>Tn5403 promotes plasmid rearrangements and degradation of the Klebsiella pneumoniae carbapenemase (KPC) transposon Tn4401.</title>
        <authorList>
            <person name="Sheppard A.E."/>
            <person name="Barry K.E."/>
            <person name="Parikh H.I."/>
            <person name="Vegesana K."/>
            <person name="Sebra R."/>
            <person name="George S."/>
            <person name="Sanderson N.D."/>
            <person name="Stoesser N."/>
            <person name="Eyre D.W."/>
            <person name="Crook D.W."/>
            <person name="Walker A.S."/>
            <person name="Mathers A.J."/>
        </authorList>
    </citation>
    <scope>NUCLEOTIDE SEQUENCE [LARGE SCALE GENOMIC DNA]</scope>
    <source>
        <strain evidence="9 11">CAV1921</strain>
    </source>
</reference>
<reference evidence="8" key="1">
    <citation type="submission" date="2022-09" db="EMBL/GenBank/DDBJ databases">
        <title>Multidrug resistance Raoultella ornithinolytica Strain MQB_Silv_108.</title>
        <authorList>
            <person name="Quintela-Baluja M."/>
        </authorList>
    </citation>
    <scope>NUCLEOTIDE SEQUENCE</scope>
    <source>
        <strain evidence="8">MQB_Silv_108</strain>
    </source>
</reference>
<organism evidence="8 10">
    <name type="scientific">Raoultella ornithinolytica</name>
    <name type="common">Klebsiella ornithinolytica</name>
    <dbReference type="NCBI Taxonomy" id="54291"/>
    <lineage>
        <taxon>Bacteria</taxon>
        <taxon>Pseudomonadati</taxon>
        <taxon>Pseudomonadota</taxon>
        <taxon>Gammaproteobacteria</taxon>
        <taxon>Enterobacterales</taxon>
        <taxon>Enterobacteriaceae</taxon>
        <taxon>Klebsiella/Raoultella group</taxon>
        <taxon>Raoultella</taxon>
    </lineage>
</organism>
<keyword evidence="11" id="KW-1185">Reference proteome</keyword>
<dbReference type="Gene3D" id="3.30.450.40">
    <property type="match status" value="1"/>
</dbReference>
<evidence type="ECO:0000313" key="8">
    <source>
        <dbReference type="EMBL" id="UXE39938.1"/>
    </source>
</evidence>
<dbReference type="Gene3D" id="1.10.10.10">
    <property type="entry name" value="Winged helix-like DNA-binding domain superfamily/Winged helix DNA-binding domain"/>
    <property type="match status" value="1"/>
</dbReference>
<dbReference type="PaxDb" id="1286170-RORB6_02440"/>
<dbReference type="SUPFAM" id="SSF46785">
    <property type="entry name" value="Winged helix' DNA-binding domain"/>
    <property type="match status" value="1"/>
</dbReference>
<feature type="domain" description="IclR-ED" evidence="7">
    <location>
        <begin position="69"/>
        <end position="234"/>
    </location>
</feature>
<dbReference type="PANTHER" id="PTHR30136:SF24">
    <property type="entry name" value="HTH-TYPE TRANSCRIPTIONAL REPRESSOR ALLR"/>
    <property type="match status" value="1"/>
</dbReference>
<dbReference type="FunFam" id="1.10.10.10:FF:000056">
    <property type="entry name" value="IclR family transcriptional regulator"/>
    <property type="match status" value="1"/>
</dbReference>
<dbReference type="EMBL" id="CP145163">
    <property type="protein sequence ID" value="WWC13407.1"/>
    <property type="molecule type" value="Genomic_DNA"/>
</dbReference>
<dbReference type="AlphaFoldDB" id="A0A1Y6GER1"/>
<evidence type="ECO:0000256" key="4">
    <source>
        <dbReference type="ARBA" id="ARBA00040379"/>
    </source>
</evidence>
<dbReference type="PANTHER" id="PTHR30136">
    <property type="entry name" value="HELIX-TURN-HELIX TRANSCRIPTIONAL REGULATOR, ICLR FAMILY"/>
    <property type="match status" value="1"/>
</dbReference>
<dbReference type="InterPro" id="IPR036390">
    <property type="entry name" value="WH_DNA-bd_sf"/>
</dbReference>
<dbReference type="Proteomes" id="UP001064206">
    <property type="component" value="Chromosome"/>
</dbReference>
<dbReference type="GO" id="GO:0003700">
    <property type="term" value="F:DNA-binding transcription factor activity"/>
    <property type="evidence" value="ECO:0007669"/>
    <property type="project" value="TreeGrafter"/>
</dbReference>
<name>A0A1Y6GER1_RAOOR</name>
<dbReference type="GO" id="GO:0003677">
    <property type="term" value="F:DNA binding"/>
    <property type="evidence" value="ECO:0007669"/>
    <property type="project" value="UniProtKB-KW"/>
</dbReference>
<dbReference type="InterPro" id="IPR014757">
    <property type="entry name" value="Tscrpt_reg_IclR_C"/>
</dbReference>
<dbReference type="SMART" id="SM00346">
    <property type="entry name" value="HTH_ICLR"/>
    <property type="match status" value="1"/>
</dbReference>
<dbReference type="Proteomes" id="UP001350972">
    <property type="component" value="Chromosome"/>
</dbReference>
<evidence type="ECO:0000259" key="6">
    <source>
        <dbReference type="PROSITE" id="PS51077"/>
    </source>
</evidence>
<evidence type="ECO:0000256" key="5">
    <source>
        <dbReference type="ARBA" id="ARBA00042627"/>
    </source>
</evidence>
<keyword evidence="1" id="KW-0805">Transcription regulation</keyword>
<evidence type="ECO:0000313" key="11">
    <source>
        <dbReference type="Proteomes" id="UP001350972"/>
    </source>
</evidence>
<gene>
    <name evidence="9" type="ORF">LM286_08860</name>
    <name evidence="8" type="ORF">N2J37_09435</name>
</gene>
<keyword evidence="3" id="KW-0804">Transcription</keyword>
<dbReference type="InterPro" id="IPR005471">
    <property type="entry name" value="Tscrpt_reg_IclR_N"/>
</dbReference>
<evidence type="ECO:0000256" key="2">
    <source>
        <dbReference type="ARBA" id="ARBA00023125"/>
    </source>
</evidence>
<sequence>MIDESRKIQSVERAMNLLEIIAEQGGDARLVDLARRSALHKSTIYGLLNTLASMGYITRNGTRYSLGLRLRTIAQTLIDADQEVKSFFAPLLQYAAEISGEVCYLAVPCGTREYLYLDAIDANGPLPVFSARGRREGMTTSAIGKVLLADKAEIIRSLRRADGMSAELEKELQAIIRQGYAVDLEEAECGLHCLALPLRQHGKIVAALGISGPSQRLSAERINHLVTQLMRWKV</sequence>
<dbReference type="PROSITE" id="PS51078">
    <property type="entry name" value="ICLR_ED"/>
    <property type="match status" value="1"/>
</dbReference>
<dbReference type="Pfam" id="PF01614">
    <property type="entry name" value="IclR_C"/>
    <property type="match status" value="1"/>
</dbReference>
<dbReference type="InterPro" id="IPR050707">
    <property type="entry name" value="HTH_MetabolicPath_Reg"/>
</dbReference>
<keyword evidence="2" id="KW-0238">DNA-binding</keyword>
<dbReference type="PROSITE" id="PS51077">
    <property type="entry name" value="HTH_ICLR"/>
    <property type="match status" value="1"/>
</dbReference>
<dbReference type="GO" id="GO:0045892">
    <property type="term" value="P:negative regulation of DNA-templated transcription"/>
    <property type="evidence" value="ECO:0007669"/>
    <property type="project" value="TreeGrafter"/>
</dbReference>
<accession>A0A1Y6GER1</accession>
<dbReference type="SUPFAM" id="SSF55781">
    <property type="entry name" value="GAF domain-like"/>
    <property type="match status" value="1"/>
</dbReference>
<dbReference type="RefSeq" id="WP_015583964.1">
    <property type="nucleotide sequence ID" value="NZ_ABDFAB020000013.1"/>
</dbReference>
<protein>
    <recommendedName>
        <fullName evidence="4">HTH-type transcriptional repressor AllR</fullName>
    </recommendedName>
    <alternativeName>
        <fullName evidence="5">Negative regulator of allantoin and glyoxylate utilization operons</fullName>
    </alternativeName>
</protein>